<proteinExistence type="inferred from homology"/>
<evidence type="ECO:0000256" key="5">
    <source>
        <dbReference type="ARBA" id="ARBA00022781"/>
    </source>
</evidence>
<gene>
    <name evidence="10" type="ORF">WICMUC_002513</name>
</gene>
<evidence type="ECO:0000256" key="2">
    <source>
        <dbReference type="ARBA" id="ARBA00005699"/>
    </source>
</evidence>
<evidence type="ECO:0000256" key="3">
    <source>
        <dbReference type="ARBA" id="ARBA00022448"/>
    </source>
</evidence>
<comment type="subcellular location">
    <subcellularLocation>
        <location evidence="1">Mitochondrion membrane</location>
    </subcellularLocation>
</comment>
<keyword evidence="7" id="KW-0496">Mitochondrion</keyword>
<evidence type="ECO:0000313" key="10">
    <source>
        <dbReference type="EMBL" id="KAH3675721.1"/>
    </source>
</evidence>
<keyword evidence="11" id="KW-1185">Reference proteome</keyword>
<dbReference type="Pfam" id="PF04718">
    <property type="entry name" value="ATP-synt_G"/>
    <property type="match status" value="1"/>
</dbReference>
<keyword evidence="4" id="KW-0138">CF(0)</keyword>
<reference evidence="10" key="1">
    <citation type="journal article" date="2021" name="Open Biol.">
        <title>Shared evolutionary footprints suggest mitochondrial oxidative damage underlies multiple complex I losses in fungi.</title>
        <authorList>
            <person name="Schikora-Tamarit M.A."/>
            <person name="Marcet-Houben M."/>
            <person name="Nosek J."/>
            <person name="Gabaldon T."/>
        </authorList>
    </citation>
    <scope>NUCLEOTIDE SEQUENCE</scope>
    <source>
        <strain evidence="10">CBS6341</strain>
    </source>
</reference>
<comment type="caution">
    <text evidence="10">The sequence shown here is derived from an EMBL/GenBank/DDBJ whole genome shotgun (WGS) entry which is preliminary data.</text>
</comment>
<dbReference type="InterPro" id="IPR006808">
    <property type="entry name" value="ATP_synth_F0_gsu_mt"/>
</dbReference>
<evidence type="ECO:0000256" key="1">
    <source>
        <dbReference type="ARBA" id="ARBA00004325"/>
    </source>
</evidence>
<reference evidence="10" key="2">
    <citation type="submission" date="2021-01" db="EMBL/GenBank/DDBJ databases">
        <authorList>
            <person name="Schikora-Tamarit M.A."/>
        </authorList>
    </citation>
    <scope>NUCLEOTIDE SEQUENCE</scope>
    <source>
        <strain evidence="10">CBS6341</strain>
    </source>
</reference>
<evidence type="ECO:0000256" key="7">
    <source>
        <dbReference type="ARBA" id="ARBA00023128"/>
    </source>
</evidence>
<sequence>MLFRQIISKSLRQQSVRSIRFNQFQQIRLNSTVSKIQDASSNLIEKVSNLVNNSIYWSKVVGELSKQVYLKEKLSPPSIAEIREVYYNIYDQFLRLTYRPNEVISFIKNFGKNEFITYGSYAVQIFGLFSLGEIIGRRQIVGYPNFTVHEEH</sequence>
<keyword evidence="9" id="KW-0066">ATP synthesis</keyword>
<dbReference type="Proteomes" id="UP000769528">
    <property type="component" value="Unassembled WGS sequence"/>
</dbReference>
<dbReference type="GO" id="GO:0031966">
    <property type="term" value="C:mitochondrial membrane"/>
    <property type="evidence" value="ECO:0007669"/>
    <property type="project" value="UniProtKB-SubCell"/>
</dbReference>
<evidence type="ECO:0000256" key="8">
    <source>
        <dbReference type="ARBA" id="ARBA00023136"/>
    </source>
</evidence>
<keyword evidence="5" id="KW-0375">Hydrogen ion transport</keyword>
<protein>
    <submittedName>
        <fullName evidence="10">Uncharacterized protein</fullName>
    </submittedName>
</protein>
<organism evidence="10 11">
    <name type="scientific">Wickerhamomyces mucosus</name>
    <dbReference type="NCBI Taxonomy" id="1378264"/>
    <lineage>
        <taxon>Eukaryota</taxon>
        <taxon>Fungi</taxon>
        <taxon>Dikarya</taxon>
        <taxon>Ascomycota</taxon>
        <taxon>Saccharomycotina</taxon>
        <taxon>Saccharomycetes</taxon>
        <taxon>Phaffomycetales</taxon>
        <taxon>Wickerhamomycetaceae</taxon>
        <taxon>Wickerhamomyces</taxon>
    </lineage>
</organism>
<name>A0A9P8TEA8_9ASCO</name>
<evidence type="ECO:0000313" key="11">
    <source>
        <dbReference type="Proteomes" id="UP000769528"/>
    </source>
</evidence>
<keyword evidence="3" id="KW-0813">Transport</keyword>
<dbReference type="AlphaFoldDB" id="A0A9P8TEA8"/>
<evidence type="ECO:0000256" key="4">
    <source>
        <dbReference type="ARBA" id="ARBA00022547"/>
    </source>
</evidence>
<evidence type="ECO:0000256" key="6">
    <source>
        <dbReference type="ARBA" id="ARBA00023065"/>
    </source>
</evidence>
<dbReference type="GO" id="GO:0015078">
    <property type="term" value="F:proton transmembrane transporter activity"/>
    <property type="evidence" value="ECO:0007669"/>
    <property type="project" value="InterPro"/>
</dbReference>
<comment type="similarity">
    <text evidence="2">Belongs to the ATPase g subunit family.</text>
</comment>
<evidence type="ECO:0000256" key="9">
    <source>
        <dbReference type="ARBA" id="ARBA00023310"/>
    </source>
</evidence>
<dbReference type="GO" id="GO:0045259">
    <property type="term" value="C:proton-transporting ATP synthase complex"/>
    <property type="evidence" value="ECO:0007669"/>
    <property type="project" value="UniProtKB-KW"/>
</dbReference>
<accession>A0A9P8TEA8</accession>
<dbReference type="OrthoDB" id="437at2759"/>
<keyword evidence="6" id="KW-0406">Ion transport</keyword>
<dbReference type="EMBL" id="JAEUBF010000722">
    <property type="protein sequence ID" value="KAH3675721.1"/>
    <property type="molecule type" value="Genomic_DNA"/>
</dbReference>
<dbReference type="GO" id="GO:0015986">
    <property type="term" value="P:proton motive force-driven ATP synthesis"/>
    <property type="evidence" value="ECO:0007669"/>
    <property type="project" value="InterPro"/>
</dbReference>
<keyword evidence="8" id="KW-0472">Membrane</keyword>